<keyword evidence="1" id="KW-0812">Transmembrane</keyword>
<feature type="transmembrane region" description="Helical" evidence="1">
    <location>
        <begin position="136"/>
        <end position="156"/>
    </location>
</feature>
<dbReference type="STRING" id="1157490.EL26_07010"/>
<comment type="caution">
    <text evidence="2">The sequence shown here is derived from an EMBL/GenBank/DDBJ whole genome shotgun (WGS) entry which is preliminary data.</text>
</comment>
<dbReference type="EMBL" id="JMIR01000007">
    <property type="protein sequence ID" value="KEO83931.1"/>
    <property type="molecule type" value="Genomic_DNA"/>
</dbReference>
<accession>A0A074LP38</accession>
<sequence length="251" mass="27984">MSDMFNILFKPRVTIDKLLAERNMKRSWQATWWITGVTVLFNLLLYLLGGEKILAPYQRFADAFGWDFSQNGRVGMVLGFWVLSAIYQVIFMVLSRFWFAWYVRMGIRMVGGPSYAQLSPEEKGEQARLVQLIHPYTYTIMLIGSILGGLLTLAVLPSAPSFGTQPDATHLVATMLGSSVSSLISLGSIAYCIVLRVFAIRKIYGVSGAKAFWGPFIPYAITYFLIFLVIIAAVVILTLLAASFFHGLEGL</sequence>
<dbReference type="Proteomes" id="UP000027931">
    <property type="component" value="Unassembled WGS sequence"/>
</dbReference>
<dbReference type="eggNOG" id="ENOG502ZRYY">
    <property type="taxonomic scope" value="Bacteria"/>
</dbReference>
<feature type="transmembrane region" description="Helical" evidence="1">
    <location>
        <begin position="78"/>
        <end position="99"/>
    </location>
</feature>
<evidence type="ECO:0000313" key="3">
    <source>
        <dbReference type="Proteomes" id="UP000027931"/>
    </source>
</evidence>
<proteinExistence type="predicted"/>
<evidence type="ECO:0008006" key="4">
    <source>
        <dbReference type="Google" id="ProtNLM"/>
    </source>
</evidence>
<keyword evidence="3" id="KW-1185">Reference proteome</keyword>
<protein>
    <recommendedName>
        <fullName evidence="4">Yip1 domain-containing protein</fullName>
    </recommendedName>
</protein>
<feature type="transmembrane region" description="Helical" evidence="1">
    <location>
        <begin position="220"/>
        <end position="245"/>
    </location>
</feature>
<reference evidence="2 3" key="1">
    <citation type="journal article" date="2013" name="Int. J. Syst. Evol. Microbiol.">
        <title>Tumebacillus flagellatus sp. nov., an alpha-amylase/pullulanase-producing bacterium isolated from cassava wastewater.</title>
        <authorList>
            <person name="Wang Q."/>
            <person name="Xie N."/>
            <person name="Qin Y."/>
            <person name="Shen N."/>
            <person name="Zhu J."/>
            <person name="Mi H."/>
            <person name="Huang R."/>
        </authorList>
    </citation>
    <scope>NUCLEOTIDE SEQUENCE [LARGE SCALE GENOMIC DNA]</scope>
    <source>
        <strain evidence="2 3">GST4</strain>
    </source>
</reference>
<dbReference type="RefSeq" id="WP_038085945.1">
    <property type="nucleotide sequence ID" value="NZ_JMIR01000007.1"/>
</dbReference>
<feature type="transmembrane region" description="Helical" evidence="1">
    <location>
        <begin position="30"/>
        <end position="49"/>
    </location>
</feature>
<evidence type="ECO:0000313" key="2">
    <source>
        <dbReference type="EMBL" id="KEO83931.1"/>
    </source>
</evidence>
<keyword evidence="1" id="KW-0472">Membrane</keyword>
<organism evidence="2 3">
    <name type="scientific">Tumebacillus flagellatus</name>
    <dbReference type="NCBI Taxonomy" id="1157490"/>
    <lineage>
        <taxon>Bacteria</taxon>
        <taxon>Bacillati</taxon>
        <taxon>Bacillota</taxon>
        <taxon>Bacilli</taxon>
        <taxon>Bacillales</taxon>
        <taxon>Alicyclobacillaceae</taxon>
        <taxon>Tumebacillus</taxon>
    </lineage>
</organism>
<dbReference type="AlphaFoldDB" id="A0A074LP38"/>
<feature type="transmembrane region" description="Helical" evidence="1">
    <location>
        <begin position="176"/>
        <end position="199"/>
    </location>
</feature>
<keyword evidence="1" id="KW-1133">Transmembrane helix</keyword>
<gene>
    <name evidence="2" type="ORF">EL26_07010</name>
</gene>
<dbReference type="OrthoDB" id="2381463at2"/>
<evidence type="ECO:0000256" key="1">
    <source>
        <dbReference type="SAM" id="Phobius"/>
    </source>
</evidence>
<name>A0A074LP38_9BACL</name>